<dbReference type="PANTHER" id="PTHR10159">
    <property type="entry name" value="DUAL SPECIFICITY PROTEIN PHOSPHATASE"/>
    <property type="match status" value="1"/>
</dbReference>
<comment type="subcellular location">
    <subcellularLocation>
        <location evidence="1">Cytoplasm</location>
    </subcellularLocation>
</comment>
<sequence length="533" mass="58519">MRVLKRPRAVNGRSAVNGAVARHSWVLRMRLIHGCEAWAVALTLRSPLRTLRSLLRTLRSPFRTLRAPVRTLGRSSDPESSASDPEISASDPEISVSDPEISASDPESSASDPESSASDPWTQLGPADVAVRGRPGPERLRAGGHRLNPRPMKTHLCAGRPPPPATAPPAPAKSPEWLQEALESGGGGALLLLDCRPHELFEGAHIEGALHLALPGLLLRRLRRGRLPLRALLPGTEDQERLSQRCRSQPVILYDQASEHCPEGAPQGPVLGLLLHRLREDGCAAFYLRGGFSKFQLEYPDHCETSLDSSCPSSSPPTSVMGLGGLRINSDCSDGESDREPGSATEFESPLPNNQSTFPVQILPYLYLGSAKDSSNLDVLAKYDIKYILNVTPNLPNKFEHNGDFKYKQIPISDHWSQNLSQFFPDAIAFIDEARSNKCGVLVHCLAGISRSVTVTVAYLMQKLNLSLNDAYDFVKRKKSNISPNFNFMGQLLDFERTLGLNSPCDNRSPTEQLYFTTPTNHNLFQLDSLEST</sequence>
<evidence type="ECO:0000256" key="1">
    <source>
        <dbReference type="ARBA" id="ARBA00004496"/>
    </source>
</evidence>
<evidence type="ECO:0000256" key="9">
    <source>
        <dbReference type="SAM" id="MobiDB-lite"/>
    </source>
</evidence>
<dbReference type="InterPro" id="IPR001763">
    <property type="entry name" value="Rhodanese-like_dom"/>
</dbReference>
<dbReference type="GO" id="GO:0008330">
    <property type="term" value="F:protein tyrosine/threonine phosphatase activity"/>
    <property type="evidence" value="ECO:0007669"/>
    <property type="project" value="TreeGrafter"/>
</dbReference>
<dbReference type="InterPro" id="IPR020422">
    <property type="entry name" value="TYR_PHOSPHATASE_DUAL_dom"/>
</dbReference>
<feature type="region of interest" description="Disordered" evidence="9">
    <location>
        <begin position="330"/>
        <end position="353"/>
    </location>
</feature>
<dbReference type="InterPro" id="IPR000387">
    <property type="entry name" value="Tyr_Pase_dom"/>
</dbReference>
<dbReference type="AlphaFoldDB" id="A0AAV7NFD5"/>
<feature type="domain" description="Tyrosine-protein phosphatase" evidence="10">
    <location>
        <begin position="358"/>
        <end position="501"/>
    </location>
</feature>
<dbReference type="InterPro" id="IPR036873">
    <property type="entry name" value="Rhodanese-like_dom_sf"/>
</dbReference>
<dbReference type="PRINTS" id="PR01764">
    <property type="entry name" value="MAPKPHPHTASE"/>
</dbReference>
<proteinExistence type="inferred from homology"/>
<evidence type="ECO:0000256" key="3">
    <source>
        <dbReference type="ARBA" id="ARBA00022490"/>
    </source>
</evidence>
<dbReference type="PROSITE" id="PS50206">
    <property type="entry name" value="RHODANESE_3"/>
    <property type="match status" value="1"/>
</dbReference>
<dbReference type="GO" id="GO:0033550">
    <property type="term" value="F:MAP kinase tyrosine phosphatase activity"/>
    <property type="evidence" value="ECO:0007669"/>
    <property type="project" value="TreeGrafter"/>
</dbReference>
<keyword evidence="3" id="KW-0963">Cytoplasm</keyword>
<evidence type="ECO:0000256" key="8">
    <source>
        <dbReference type="ARBA" id="ARBA00051722"/>
    </source>
</evidence>
<feature type="region of interest" description="Disordered" evidence="9">
    <location>
        <begin position="69"/>
        <end position="152"/>
    </location>
</feature>
<evidence type="ECO:0000259" key="11">
    <source>
        <dbReference type="PROSITE" id="PS50056"/>
    </source>
</evidence>
<dbReference type="Gene3D" id="3.40.250.10">
    <property type="entry name" value="Rhodanese-like domain"/>
    <property type="match status" value="1"/>
</dbReference>
<comment type="similarity">
    <text evidence="2">Belongs to the protein-tyrosine phosphatase family. Non-receptor class dual specificity subfamily.</text>
</comment>
<dbReference type="GO" id="GO:0043409">
    <property type="term" value="P:negative regulation of MAPK cascade"/>
    <property type="evidence" value="ECO:0007669"/>
    <property type="project" value="TreeGrafter"/>
</dbReference>
<dbReference type="FunFam" id="3.90.190.10:FF:000011">
    <property type="entry name" value="Dual specificity phosphatase 6"/>
    <property type="match status" value="1"/>
</dbReference>
<dbReference type="InterPro" id="IPR000340">
    <property type="entry name" value="Dual-sp_phosphatase_cat-dom"/>
</dbReference>
<protein>
    <recommendedName>
        <fullName evidence="15">Protein-serine/threonine phosphatase</fullName>
    </recommendedName>
</protein>
<dbReference type="GO" id="GO:0004722">
    <property type="term" value="F:protein serine/threonine phosphatase activity"/>
    <property type="evidence" value="ECO:0007669"/>
    <property type="project" value="UniProtKB-EC"/>
</dbReference>
<dbReference type="GO" id="GO:0017017">
    <property type="term" value="F:MAP kinase tyrosine/serine/threonine phosphatase activity"/>
    <property type="evidence" value="ECO:0007669"/>
    <property type="project" value="InterPro"/>
</dbReference>
<dbReference type="SMART" id="SM00195">
    <property type="entry name" value="DSPc"/>
    <property type="match status" value="1"/>
</dbReference>
<dbReference type="Proteomes" id="UP001066276">
    <property type="component" value="Chromosome 9"/>
</dbReference>
<evidence type="ECO:0000256" key="4">
    <source>
        <dbReference type="ARBA" id="ARBA00022801"/>
    </source>
</evidence>
<evidence type="ECO:0000256" key="6">
    <source>
        <dbReference type="ARBA" id="ARBA00047761"/>
    </source>
</evidence>
<dbReference type="GO" id="GO:0005829">
    <property type="term" value="C:cytosol"/>
    <property type="evidence" value="ECO:0007669"/>
    <property type="project" value="TreeGrafter"/>
</dbReference>
<feature type="compositionally biased region" description="Low complexity" evidence="9">
    <location>
        <begin position="78"/>
        <end position="120"/>
    </location>
</feature>
<dbReference type="SUPFAM" id="SSF52821">
    <property type="entry name" value="Rhodanese/Cell cycle control phosphatase"/>
    <property type="match status" value="1"/>
</dbReference>
<comment type="caution">
    <text evidence="13">The sequence shown here is derived from an EMBL/GenBank/DDBJ whole genome shotgun (WGS) entry which is preliminary data.</text>
</comment>
<feature type="domain" description="Rhodanese" evidence="12">
    <location>
        <begin position="186"/>
        <end position="304"/>
    </location>
</feature>
<keyword evidence="14" id="KW-1185">Reference proteome</keyword>
<dbReference type="Pfam" id="PF00782">
    <property type="entry name" value="DSPc"/>
    <property type="match status" value="1"/>
</dbReference>
<comment type="catalytic activity">
    <reaction evidence="6">
        <text>O-phospho-L-seryl-[protein] + H2O = L-seryl-[protein] + phosphate</text>
        <dbReference type="Rhea" id="RHEA:20629"/>
        <dbReference type="Rhea" id="RHEA-COMP:9863"/>
        <dbReference type="Rhea" id="RHEA-COMP:11604"/>
        <dbReference type="ChEBI" id="CHEBI:15377"/>
        <dbReference type="ChEBI" id="CHEBI:29999"/>
        <dbReference type="ChEBI" id="CHEBI:43474"/>
        <dbReference type="ChEBI" id="CHEBI:83421"/>
        <dbReference type="EC" id="3.1.3.16"/>
    </reaction>
</comment>
<dbReference type="EMBL" id="JANPWB010000013">
    <property type="protein sequence ID" value="KAJ1111515.1"/>
    <property type="molecule type" value="Genomic_DNA"/>
</dbReference>
<dbReference type="SMART" id="SM00450">
    <property type="entry name" value="RHOD"/>
    <property type="match status" value="1"/>
</dbReference>
<dbReference type="FunFam" id="3.40.250.10:FF:000054">
    <property type="entry name" value="Dual specificity phosphatase 9"/>
    <property type="match status" value="1"/>
</dbReference>
<accession>A0AAV7NFD5</accession>
<dbReference type="Pfam" id="PF00581">
    <property type="entry name" value="Rhodanese"/>
    <property type="match status" value="1"/>
</dbReference>
<evidence type="ECO:0000256" key="7">
    <source>
        <dbReference type="ARBA" id="ARBA00048336"/>
    </source>
</evidence>
<dbReference type="PROSITE" id="PS50056">
    <property type="entry name" value="TYR_PHOSPHATASE_2"/>
    <property type="match status" value="1"/>
</dbReference>
<dbReference type="SUPFAM" id="SSF52799">
    <property type="entry name" value="(Phosphotyrosine protein) phosphatases II"/>
    <property type="match status" value="1"/>
</dbReference>
<gene>
    <name evidence="13" type="ORF">NDU88_008837</name>
</gene>
<dbReference type="InterPro" id="IPR008343">
    <property type="entry name" value="MKP"/>
</dbReference>
<comment type="catalytic activity">
    <reaction evidence="8">
        <text>O-phospho-L-tyrosyl-[protein] + H2O = L-tyrosyl-[protein] + phosphate</text>
        <dbReference type="Rhea" id="RHEA:10684"/>
        <dbReference type="Rhea" id="RHEA-COMP:10136"/>
        <dbReference type="Rhea" id="RHEA-COMP:20101"/>
        <dbReference type="ChEBI" id="CHEBI:15377"/>
        <dbReference type="ChEBI" id="CHEBI:43474"/>
        <dbReference type="ChEBI" id="CHEBI:46858"/>
        <dbReference type="ChEBI" id="CHEBI:61978"/>
        <dbReference type="EC" id="3.1.3.48"/>
    </reaction>
</comment>
<evidence type="ECO:0000259" key="12">
    <source>
        <dbReference type="PROSITE" id="PS50206"/>
    </source>
</evidence>
<name>A0AAV7NFD5_PLEWA</name>
<evidence type="ECO:0000256" key="5">
    <source>
        <dbReference type="ARBA" id="ARBA00022912"/>
    </source>
</evidence>
<comment type="catalytic activity">
    <reaction evidence="7">
        <text>O-phospho-L-threonyl-[protein] + H2O = L-threonyl-[protein] + phosphate</text>
        <dbReference type="Rhea" id="RHEA:47004"/>
        <dbReference type="Rhea" id="RHEA-COMP:11060"/>
        <dbReference type="Rhea" id="RHEA-COMP:11605"/>
        <dbReference type="ChEBI" id="CHEBI:15377"/>
        <dbReference type="ChEBI" id="CHEBI:30013"/>
        <dbReference type="ChEBI" id="CHEBI:43474"/>
        <dbReference type="ChEBI" id="CHEBI:61977"/>
        <dbReference type="EC" id="3.1.3.16"/>
    </reaction>
</comment>
<dbReference type="InterPro" id="IPR029021">
    <property type="entry name" value="Prot-tyrosine_phosphatase-like"/>
</dbReference>
<dbReference type="PANTHER" id="PTHR10159:SF519">
    <property type="entry name" value="DUAL SPECIFICITY PROTEIN PHOSPHATASE MPK3"/>
    <property type="match status" value="1"/>
</dbReference>
<dbReference type="Gene3D" id="3.90.190.10">
    <property type="entry name" value="Protein tyrosine phosphatase superfamily"/>
    <property type="match status" value="1"/>
</dbReference>
<organism evidence="13 14">
    <name type="scientific">Pleurodeles waltl</name>
    <name type="common">Iberian ribbed newt</name>
    <dbReference type="NCBI Taxonomy" id="8319"/>
    <lineage>
        <taxon>Eukaryota</taxon>
        <taxon>Metazoa</taxon>
        <taxon>Chordata</taxon>
        <taxon>Craniata</taxon>
        <taxon>Vertebrata</taxon>
        <taxon>Euteleostomi</taxon>
        <taxon>Amphibia</taxon>
        <taxon>Batrachia</taxon>
        <taxon>Caudata</taxon>
        <taxon>Salamandroidea</taxon>
        <taxon>Salamandridae</taxon>
        <taxon>Pleurodelinae</taxon>
        <taxon>Pleurodeles</taxon>
    </lineage>
</organism>
<reference evidence="13" key="1">
    <citation type="journal article" date="2022" name="bioRxiv">
        <title>Sequencing and chromosome-scale assembly of the giantPleurodeles waltlgenome.</title>
        <authorList>
            <person name="Brown T."/>
            <person name="Elewa A."/>
            <person name="Iarovenko S."/>
            <person name="Subramanian E."/>
            <person name="Araus A.J."/>
            <person name="Petzold A."/>
            <person name="Susuki M."/>
            <person name="Suzuki K.-i.T."/>
            <person name="Hayashi T."/>
            <person name="Toyoda A."/>
            <person name="Oliveira C."/>
            <person name="Osipova E."/>
            <person name="Leigh N.D."/>
            <person name="Simon A."/>
            <person name="Yun M.H."/>
        </authorList>
    </citation>
    <scope>NUCLEOTIDE SEQUENCE</scope>
    <source>
        <strain evidence="13">20211129_DDA</strain>
        <tissue evidence="13">Liver</tissue>
    </source>
</reference>
<dbReference type="PROSITE" id="PS50054">
    <property type="entry name" value="TYR_PHOSPHATASE_DUAL"/>
    <property type="match status" value="1"/>
</dbReference>
<evidence type="ECO:0000313" key="13">
    <source>
        <dbReference type="EMBL" id="KAJ1111515.1"/>
    </source>
</evidence>
<keyword evidence="4" id="KW-0378">Hydrolase</keyword>
<keyword evidence="5" id="KW-0904">Protein phosphatase</keyword>
<evidence type="ECO:0000256" key="2">
    <source>
        <dbReference type="ARBA" id="ARBA00008601"/>
    </source>
</evidence>
<evidence type="ECO:0000259" key="10">
    <source>
        <dbReference type="PROSITE" id="PS50054"/>
    </source>
</evidence>
<feature type="domain" description="Tyrosine specific protein phosphatases" evidence="11">
    <location>
        <begin position="422"/>
        <end position="482"/>
    </location>
</feature>
<evidence type="ECO:0008006" key="15">
    <source>
        <dbReference type="Google" id="ProtNLM"/>
    </source>
</evidence>
<evidence type="ECO:0000313" key="14">
    <source>
        <dbReference type="Proteomes" id="UP001066276"/>
    </source>
</evidence>
<dbReference type="CDD" id="cd14566">
    <property type="entry name" value="DSP_MKP_classII"/>
    <property type="match status" value="1"/>
</dbReference>